<sequence length="208" mass="23344">MTRLIRTTFLALLAACAVHGHRFEIYKPWGSVSWLAGRTEVIEYAMLPEKGEQPYAEPPGKGPRYEAYLLRGPDNDNEFVAEVTLDVDPYRHEILFTVPPTVEDGDDYFISMGNEQRLTYSGRFRIVNHREDVEYNADPGQKDRFLTKYKSYLLERQATKSSESDNGPEESAADSEENGNTKDSAAATKPLAGVSSLVVGGLALLWQY</sequence>
<organism evidence="5 6">
    <name type="scientific">Dimargaris verticillata</name>
    <dbReference type="NCBI Taxonomy" id="2761393"/>
    <lineage>
        <taxon>Eukaryota</taxon>
        <taxon>Fungi</taxon>
        <taxon>Fungi incertae sedis</taxon>
        <taxon>Zoopagomycota</taxon>
        <taxon>Kickxellomycotina</taxon>
        <taxon>Dimargaritomycetes</taxon>
        <taxon>Dimargaritales</taxon>
        <taxon>Dimargaritaceae</taxon>
        <taxon>Dimargaris</taxon>
    </lineage>
</organism>
<feature type="region of interest" description="Disordered" evidence="2">
    <location>
        <begin position="157"/>
        <end position="187"/>
    </location>
</feature>
<gene>
    <name evidence="5" type="ORF">H4R34_002267</name>
</gene>
<accession>A0A9W8EDQ5</accession>
<feature type="compositionally biased region" description="Acidic residues" evidence="2">
    <location>
        <begin position="166"/>
        <end position="177"/>
    </location>
</feature>
<name>A0A9W8EDQ5_9FUNG</name>
<feature type="chain" id="PRO_5040973092" description="Yeast cell wall synthesis Kre9/Knh1-like N-terminal domain-containing protein" evidence="3">
    <location>
        <begin position="21"/>
        <end position="208"/>
    </location>
</feature>
<feature type="signal peptide" evidence="3">
    <location>
        <begin position="1"/>
        <end position="20"/>
    </location>
</feature>
<evidence type="ECO:0000313" key="6">
    <source>
        <dbReference type="Proteomes" id="UP001151582"/>
    </source>
</evidence>
<protein>
    <recommendedName>
        <fullName evidence="4">Yeast cell wall synthesis Kre9/Knh1-like N-terminal domain-containing protein</fullName>
    </recommendedName>
</protein>
<evidence type="ECO:0000256" key="3">
    <source>
        <dbReference type="SAM" id="SignalP"/>
    </source>
</evidence>
<comment type="caution">
    <text evidence="5">The sequence shown here is derived from an EMBL/GenBank/DDBJ whole genome shotgun (WGS) entry which is preliminary data.</text>
</comment>
<keyword evidence="1 3" id="KW-0732">Signal</keyword>
<dbReference type="OrthoDB" id="10314168at2759"/>
<feature type="domain" description="Yeast cell wall synthesis Kre9/Knh1-like N-terminal" evidence="4">
    <location>
        <begin position="63"/>
        <end position="126"/>
    </location>
</feature>
<evidence type="ECO:0000259" key="4">
    <source>
        <dbReference type="Pfam" id="PF10342"/>
    </source>
</evidence>
<evidence type="ECO:0000256" key="1">
    <source>
        <dbReference type="ARBA" id="ARBA00022729"/>
    </source>
</evidence>
<evidence type="ECO:0000256" key="2">
    <source>
        <dbReference type="SAM" id="MobiDB-lite"/>
    </source>
</evidence>
<dbReference type="InterPro" id="IPR018466">
    <property type="entry name" value="Kre9/Knh1-like_N"/>
</dbReference>
<dbReference type="Proteomes" id="UP001151582">
    <property type="component" value="Unassembled WGS sequence"/>
</dbReference>
<proteinExistence type="predicted"/>
<dbReference type="EMBL" id="JANBQB010000144">
    <property type="protein sequence ID" value="KAJ1980947.1"/>
    <property type="molecule type" value="Genomic_DNA"/>
</dbReference>
<evidence type="ECO:0000313" key="5">
    <source>
        <dbReference type="EMBL" id="KAJ1980947.1"/>
    </source>
</evidence>
<dbReference type="AlphaFoldDB" id="A0A9W8EDQ5"/>
<reference evidence="5" key="1">
    <citation type="submission" date="2022-07" db="EMBL/GenBank/DDBJ databases">
        <title>Phylogenomic reconstructions and comparative analyses of Kickxellomycotina fungi.</title>
        <authorList>
            <person name="Reynolds N.K."/>
            <person name="Stajich J.E."/>
            <person name="Barry K."/>
            <person name="Grigoriev I.V."/>
            <person name="Crous P."/>
            <person name="Smith M.E."/>
        </authorList>
    </citation>
    <scope>NUCLEOTIDE SEQUENCE</scope>
    <source>
        <strain evidence="5">RSA 567</strain>
    </source>
</reference>
<dbReference type="Pfam" id="PF10342">
    <property type="entry name" value="Kre9_KNH"/>
    <property type="match status" value="1"/>
</dbReference>
<keyword evidence="6" id="KW-1185">Reference proteome</keyword>